<reference evidence="2 4" key="1">
    <citation type="submission" date="2017-09" db="EMBL/GenBank/DDBJ databases">
        <title>Biodiversity and function of Thalassospira species in the particle-attached aromatic-hydrocarbon-degrading consortia from the surface seawater of the South China Sea.</title>
        <authorList>
            <person name="Dong C."/>
            <person name="Liu R."/>
            <person name="Shao Z."/>
        </authorList>
    </citation>
    <scope>NUCLEOTIDE SEQUENCE [LARGE SCALE GENOMIC DNA]</scope>
    <source>
        <strain evidence="2 4">CSC1P2</strain>
    </source>
</reference>
<reference evidence="1 3" key="2">
    <citation type="submission" date="2017-10" db="EMBL/GenBank/DDBJ databases">
        <title>Biodiversity and function of Thalassospira species in the particle-attached aromatic-hydrocarbon-degrading consortia from the surface seawater of the China South Sea.</title>
        <authorList>
            <person name="Dong C."/>
            <person name="Liu R."/>
            <person name="Shao Z."/>
        </authorList>
    </citation>
    <scope>NUCLEOTIDE SEQUENCE [LARGE SCALE GENOMIC DNA]</scope>
    <source>
        <strain evidence="1 3">CSC3H3</strain>
        <plasmid evidence="1">pCSC3H3</plasmid>
        <plasmid evidence="3">pcsc3h3</plasmid>
    </source>
</reference>
<dbReference type="AlphaFoldDB" id="A0A2N3KTR8"/>
<proteinExistence type="predicted"/>
<organism evidence="2 4">
    <name type="scientific">Thalassospira marina</name>
    <dbReference type="NCBI Taxonomy" id="2048283"/>
    <lineage>
        <taxon>Bacteria</taxon>
        <taxon>Pseudomonadati</taxon>
        <taxon>Pseudomonadota</taxon>
        <taxon>Alphaproteobacteria</taxon>
        <taxon>Rhodospirillales</taxon>
        <taxon>Thalassospiraceae</taxon>
        <taxon>Thalassospira</taxon>
    </lineage>
</organism>
<geneLocation type="plasmid" evidence="3">
    <name>pcsc3h3</name>
</geneLocation>
<evidence type="ECO:0000313" key="1">
    <source>
        <dbReference type="EMBL" id="AUG55719.1"/>
    </source>
</evidence>
<evidence type="ECO:0000313" key="4">
    <source>
        <dbReference type="Proteomes" id="UP000233597"/>
    </source>
</evidence>
<dbReference type="RefSeq" id="WP_101267091.1">
    <property type="nucleotide sequence ID" value="NZ_CP024200.1"/>
</dbReference>
<accession>A0A2N3KTR8</accession>
<sequence>MNVLNFDEKFTSASGKFETLDFGIDIELHAISENWKSGKPPVGDENGPGRPAFDVFGAGRRGAVKIGAAWIKEIKRGDNAGKKFLTMTLDDPSFHMSLNLTAWEVKAGTYEIKWERPRRAVGNAAA</sequence>
<keyword evidence="3" id="KW-1185">Reference proteome</keyword>
<gene>
    <name evidence="2" type="ORF">COO20_12835</name>
    <name evidence="1" type="ORF">CSC3H3_23005</name>
</gene>
<dbReference type="EMBL" id="NWTK01000007">
    <property type="protein sequence ID" value="PKR53886.1"/>
    <property type="molecule type" value="Genomic_DNA"/>
</dbReference>
<dbReference type="Proteomes" id="UP000233597">
    <property type="component" value="Unassembled WGS sequence"/>
</dbReference>
<evidence type="ECO:0000313" key="2">
    <source>
        <dbReference type="EMBL" id="PKR53886.1"/>
    </source>
</evidence>
<dbReference type="KEGG" id="thac:CSC3H3_23005"/>
<dbReference type="InterPro" id="IPR007948">
    <property type="entry name" value="DUF736"/>
</dbReference>
<protein>
    <recommendedName>
        <fullName evidence="5">DUF736 domain-containing protein</fullName>
    </recommendedName>
</protein>
<keyword evidence="1" id="KW-0614">Plasmid</keyword>
<dbReference type="EMBL" id="CP024200">
    <property type="protein sequence ID" value="AUG55719.1"/>
    <property type="molecule type" value="Genomic_DNA"/>
</dbReference>
<evidence type="ECO:0000313" key="3">
    <source>
        <dbReference type="Proteomes" id="UP000233458"/>
    </source>
</evidence>
<name>A0A2N3KTR8_9PROT</name>
<evidence type="ECO:0008006" key="5">
    <source>
        <dbReference type="Google" id="ProtNLM"/>
    </source>
</evidence>
<dbReference type="Pfam" id="PF05284">
    <property type="entry name" value="DUF736"/>
    <property type="match status" value="1"/>
</dbReference>
<geneLocation type="plasmid" evidence="1">
    <name>pCSC3H3</name>
</geneLocation>
<dbReference type="Proteomes" id="UP000233458">
    <property type="component" value="Plasmid pCSC3H3"/>
</dbReference>
<dbReference type="OrthoDB" id="7362826at2"/>